<dbReference type="Gene3D" id="1.10.287.110">
    <property type="entry name" value="DnaJ domain"/>
    <property type="match status" value="1"/>
</dbReference>
<dbReference type="Proteomes" id="UP000315496">
    <property type="component" value="Chromosome 3"/>
</dbReference>
<accession>A0A4Z1T395</accession>
<evidence type="ECO:0000313" key="3">
    <source>
        <dbReference type="Proteomes" id="UP000315496"/>
    </source>
</evidence>
<dbReference type="InterPro" id="IPR036869">
    <property type="entry name" value="J_dom_sf"/>
</dbReference>
<dbReference type="Pfam" id="PF00226">
    <property type="entry name" value="DnaJ"/>
    <property type="match status" value="1"/>
</dbReference>
<evidence type="ECO:0000259" key="1">
    <source>
        <dbReference type="Pfam" id="PF00226"/>
    </source>
</evidence>
<dbReference type="EMBL" id="VDLU01000003">
    <property type="protein sequence ID" value="TNJ27527.1"/>
    <property type="molecule type" value="Genomic_DNA"/>
</dbReference>
<dbReference type="VEuPathDB" id="GiardiaDB:GMRT_10830"/>
<dbReference type="OrthoDB" id="240298at2759"/>
<feature type="domain" description="J" evidence="1">
    <location>
        <begin position="46"/>
        <end position="92"/>
    </location>
</feature>
<evidence type="ECO:0000313" key="2">
    <source>
        <dbReference type="EMBL" id="TNJ27527.1"/>
    </source>
</evidence>
<protein>
    <submittedName>
        <fullName evidence="2">Pam18</fullName>
    </submittedName>
</protein>
<dbReference type="SUPFAM" id="SSF46565">
    <property type="entry name" value="Chaperone J-domain"/>
    <property type="match status" value="1"/>
</dbReference>
<name>A0A4Z1T395_GIAMU</name>
<keyword evidence="3" id="KW-1185">Reference proteome</keyword>
<organism evidence="2 3">
    <name type="scientific">Giardia muris</name>
    <dbReference type="NCBI Taxonomy" id="5742"/>
    <lineage>
        <taxon>Eukaryota</taxon>
        <taxon>Metamonada</taxon>
        <taxon>Diplomonadida</taxon>
        <taxon>Hexamitidae</taxon>
        <taxon>Giardiinae</taxon>
        <taxon>Giardia</taxon>
    </lineage>
</organism>
<sequence length="94" mass="9878">MLSRVGISSVVGLAVGAVVHGALRHLPMDSPPKAIPTPLPASVARQVLHVSLLSNTTKIKKQYRALMSRNHPDRNGSPLLAATIGEAHAVLCSK</sequence>
<dbReference type="CDD" id="cd06257">
    <property type="entry name" value="DnaJ"/>
    <property type="match status" value="1"/>
</dbReference>
<proteinExistence type="predicted"/>
<gene>
    <name evidence="2" type="ORF">GMRT_10830</name>
</gene>
<comment type="caution">
    <text evidence="2">The sequence shown here is derived from an EMBL/GenBank/DDBJ whole genome shotgun (WGS) entry which is preliminary data.</text>
</comment>
<dbReference type="AlphaFoldDB" id="A0A4Z1T395"/>
<dbReference type="InterPro" id="IPR001623">
    <property type="entry name" value="DnaJ_domain"/>
</dbReference>
<reference evidence="2 3" key="1">
    <citation type="submission" date="2019-05" db="EMBL/GenBank/DDBJ databases">
        <title>The compact genome of Giardia muris reveals important steps in the evolution of intestinal protozoan parasites.</title>
        <authorList>
            <person name="Xu F."/>
            <person name="Jimenez-Gonzalez A."/>
            <person name="Einarsson E."/>
            <person name="Astvaldsson A."/>
            <person name="Peirasmaki D."/>
            <person name="Eckmann L."/>
            <person name="Andersson J.O."/>
            <person name="Svard S.G."/>
            <person name="Jerlstrom-Hultqvist J."/>
        </authorList>
    </citation>
    <scope>NUCLEOTIDE SEQUENCE [LARGE SCALE GENOMIC DNA]</scope>
    <source>
        <strain evidence="2 3">Roberts-Thomson</strain>
    </source>
</reference>